<comment type="similarity">
    <text evidence="2">Belongs to the histone H3 family.</text>
</comment>
<keyword evidence="4" id="KW-0544">Nucleosome core</keyword>
<comment type="subcellular location">
    <subcellularLocation>
        <location evidence="1">Chromosome</location>
    </subcellularLocation>
</comment>
<evidence type="ECO:0000256" key="2">
    <source>
        <dbReference type="ARBA" id="ARBA00010343"/>
    </source>
</evidence>
<dbReference type="PRINTS" id="PR00622">
    <property type="entry name" value="HISTONEH3"/>
</dbReference>
<evidence type="ECO:0000313" key="7">
    <source>
        <dbReference type="Proteomes" id="UP001244011"/>
    </source>
</evidence>
<reference evidence="6" key="1">
    <citation type="submission" date="2023-06" db="EMBL/GenBank/DDBJ databases">
        <title>Genome-scale phylogeny and comparative genomics of the fungal order Sordariales.</title>
        <authorList>
            <consortium name="Lawrence Berkeley National Laboratory"/>
            <person name="Hensen N."/>
            <person name="Bonometti L."/>
            <person name="Westerberg I."/>
            <person name="Brannstrom I.O."/>
            <person name="Guillou S."/>
            <person name="Cros-Aarteil S."/>
            <person name="Calhoun S."/>
            <person name="Haridas S."/>
            <person name="Kuo A."/>
            <person name="Mondo S."/>
            <person name="Pangilinan J."/>
            <person name="Riley R."/>
            <person name="Labutti K."/>
            <person name="Andreopoulos B."/>
            <person name="Lipzen A."/>
            <person name="Chen C."/>
            <person name="Yanf M."/>
            <person name="Daum C."/>
            <person name="Ng V."/>
            <person name="Clum A."/>
            <person name="Steindorff A."/>
            <person name="Ohm R."/>
            <person name="Martin F."/>
            <person name="Silar P."/>
            <person name="Natvig D."/>
            <person name="Lalanne C."/>
            <person name="Gautier V."/>
            <person name="Ament-Velasquez S.L."/>
            <person name="Kruys A."/>
            <person name="Hutchinson M.I."/>
            <person name="Powell A.J."/>
            <person name="Barry K."/>
            <person name="Miller A.N."/>
            <person name="Grigoriev I.V."/>
            <person name="Debuchy R."/>
            <person name="Gladieux P."/>
            <person name="Thoren M.H."/>
            <person name="Johannesson H."/>
        </authorList>
    </citation>
    <scope>NUCLEOTIDE SEQUENCE</scope>
    <source>
        <strain evidence="6">8032-3</strain>
    </source>
</reference>
<protein>
    <recommendedName>
        <fullName evidence="5">Core Histone H2A/H2B/H3 domain-containing protein</fullName>
    </recommendedName>
</protein>
<dbReference type="GO" id="GO:0003677">
    <property type="term" value="F:DNA binding"/>
    <property type="evidence" value="ECO:0007669"/>
    <property type="project" value="InterPro"/>
</dbReference>
<dbReference type="Pfam" id="PF00125">
    <property type="entry name" value="Histone"/>
    <property type="match status" value="1"/>
</dbReference>
<dbReference type="Gene3D" id="1.10.20.10">
    <property type="entry name" value="Histone, subunit A"/>
    <property type="match status" value="1"/>
</dbReference>
<gene>
    <name evidence="6" type="ORF">QBC33DRAFT_567683</name>
</gene>
<keyword evidence="3" id="KW-0158">Chromosome</keyword>
<dbReference type="GeneID" id="85313685"/>
<organism evidence="6 7">
    <name type="scientific">Phialemonium atrogriseum</name>
    <dbReference type="NCBI Taxonomy" id="1093897"/>
    <lineage>
        <taxon>Eukaryota</taxon>
        <taxon>Fungi</taxon>
        <taxon>Dikarya</taxon>
        <taxon>Ascomycota</taxon>
        <taxon>Pezizomycotina</taxon>
        <taxon>Sordariomycetes</taxon>
        <taxon>Sordariomycetidae</taxon>
        <taxon>Cephalothecales</taxon>
        <taxon>Cephalothecaceae</taxon>
        <taxon>Phialemonium</taxon>
    </lineage>
</organism>
<name>A0AAJ0FNX2_9PEZI</name>
<evidence type="ECO:0000259" key="5">
    <source>
        <dbReference type="Pfam" id="PF00125"/>
    </source>
</evidence>
<dbReference type="Proteomes" id="UP001244011">
    <property type="component" value="Unassembled WGS sequence"/>
</dbReference>
<keyword evidence="7" id="KW-1185">Reference proteome</keyword>
<proteinExistence type="inferred from homology"/>
<feature type="domain" description="Core Histone H2A/H2B/H3" evidence="5">
    <location>
        <begin position="18"/>
        <end position="62"/>
    </location>
</feature>
<keyword evidence="4" id="KW-0238">DNA-binding</keyword>
<sequence>MANNNLSVNGKTARAFTVREVTQDRRFGMRFQAGALQALQEAAEQYLSEVFADSQELAVHTKLFGGRLSAVAARAGAAVPCGPRCDWAARV</sequence>
<evidence type="ECO:0000256" key="1">
    <source>
        <dbReference type="ARBA" id="ARBA00004286"/>
    </source>
</evidence>
<dbReference type="AlphaFoldDB" id="A0AAJ0FNX2"/>
<evidence type="ECO:0000256" key="4">
    <source>
        <dbReference type="ARBA" id="ARBA00023269"/>
    </source>
</evidence>
<dbReference type="RefSeq" id="XP_060285682.1">
    <property type="nucleotide sequence ID" value="XM_060430498.1"/>
</dbReference>
<accession>A0AAJ0FNX2</accession>
<dbReference type="GO" id="GO:0000786">
    <property type="term" value="C:nucleosome"/>
    <property type="evidence" value="ECO:0007669"/>
    <property type="project" value="UniProtKB-KW"/>
</dbReference>
<dbReference type="GO" id="GO:0046982">
    <property type="term" value="F:protein heterodimerization activity"/>
    <property type="evidence" value="ECO:0007669"/>
    <property type="project" value="InterPro"/>
</dbReference>
<dbReference type="EMBL" id="MU839002">
    <property type="protein sequence ID" value="KAK1769469.1"/>
    <property type="molecule type" value="Genomic_DNA"/>
</dbReference>
<dbReference type="SUPFAM" id="SSF47113">
    <property type="entry name" value="Histone-fold"/>
    <property type="match status" value="1"/>
</dbReference>
<evidence type="ECO:0000256" key="3">
    <source>
        <dbReference type="ARBA" id="ARBA00022454"/>
    </source>
</evidence>
<dbReference type="InterPro" id="IPR007125">
    <property type="entry name" value="H2A/H2B/H3"/>
</dbReference>
<comment type="caution">
    <text evidence="6">The sequence shown here is derived from an EMBL/GenBank/DDBJ whole genome shotgun (WGS) entry which is preliminary data.</text>
</comment>
<evidence type="ECO:0000313" key="6">
    <source>
        <dbReference type="EMBL" id="KAK1769469.1"/>
    </source>
</evidence>
<dbReference type="InterPro" id="IPR009072">
    <property type="entry name" value="Histone-fold"/>
</dbReference>
<dbReference type="GO" id="GO:0030527">
    <property type="term" value="F:structural constituent of chromatin"/>
    <property type="evidence" value="ECO:0007669"/>
    <property type="project" value="InterPro"/>
</dbReference>
<dbReference type="InterPro" id="IPR000164">
    <property type="entry name" value="Histone_H3/CENP-A"/>
</dbReference>